<keyword evidence="3" id="KW-1185">Reference proteome</keyword>
<dbReference type="Pfam" id="PF05523">
    <property type="entry name" value="FdtA"/>
    <property type="match status" value="1"/>
</dbReference>
<dbReference type="Proteomes" id="UP000321638">
    <property type="component" value="Unassembled WGS sequence"/>
</dbReference>
<evidence type="ECO:0000313" key="3">
    <source>
        <dbReference type="Proteomes" id="UP000321638"/>
    </source>
</evidence>
<dbReference type="AlphaFoldDB" id="A0A5C8PIX4"/>
<comment type="caution">
    <text evidence="2">The sequence shown here is derived from an EMBL/GenBank/DDBJ whole genome shotgun (WGS) entry which is preliminary data.</text>
</comment>
<dbReference type="InterPro" id="IPR014710">
    <property type="entry name" value="RmlC-like_jellyroll"/>
</dbReference>
<evidence type="ECO:0000259" key="1">
    <source>
        <dbReference type="Pfam" id="PF05523"/>
    </source>
</evidence>
<accession>A0A5C8PIX4</accession>
<dbReference type="RefSeq" id="WP_147849209.1">
    <property type="nucleotide sequence ID" value="NZ_VDUZ01000027.1"/>
</dbReference>
<dbReference type="InterPro" id="IPR008894">
    <property type="entry name" value="QdtA_cupin_dom"/>
</dbReference>
<dbReference type="OrthoDB" id="9815592at2"/>
<name>A0A5C8PIX4_9HYPH</name>
<protein>
    <submittedName>
        <fullName evidence="2">WxcM-like domain-containing protein</fullName>
    </submittedName>
</protein>
<dbReference type="CDD" id="cd20292">
    <property type="entry name" value="cupin_QdtA-like"/>
    <property type="match status" value="1"/>
</dbReference>
<reference evidence="2 3" key="1">
    <citation type="submission" date="2019-06" db="EMBL/GenBank/DDBJ databases">
        <title>New taxonomy in bacterial strain CC-CFT640, isolated from vineyard.</title>
        <authorList>
            <person name="Lin S.-Y."/>
            <person name="Tsai C.-F."/>
            <person name="Young C.-C."/>
        </authorList>
    </citation>
    <scope>NUCLEOTIDE SEQUENCE [LARGE SCALE GENOMIC DNA]</scope>
    <source>
        <strain evidence="2 3">CC-CFT640</strain>
    </source>
</reference>
<organism evidence="2 3">
    <name type="scientific">Vineibacter terrae</name>
    <dbReference type="NCBI Taxonomy" id="2586908"/>
    <lineage>
        <taxon>Bacteria</taxon>
        <taxon>Pseudomonadati</taxon>
        <taxon>Pseudomonadota</taxon>
        <taxon>Alphaproteobacteria</taxon>
        <taxon>Hyphomicrobiales</taxon>
        <taxon>Vineibacter</taxon>
    </lineage>
</organism>
<gene>
    <name evidence="2" type="ORF">FHP25_22455</name>
</gene>
<proteinExistence type="predicted"/>
<sequence>MTPPALTAAGCRWLGLRGASDPRGSINFVEMDTDLDFPIRRAFWIHGVPAGQDRGHHAHRESRLLMVALSGGADVVLDDGQRRETVRLDRPDRGLICDAWVWHELHGFADGTVVLVLASTGYAESDYIRDYATFRREVGTRGAP</sequence>
<feature type="domain" description="Sugar 3,4-ketoisomerase QdtA cupin" evidence="1">
    <location>
        <begin position="10"/>
        <end position="137"/>
    </location>
</feature>
<dbReference type="EMBL" id="VDUZ01000027">
    <property type="protein sequence ID" value="TXL73190.1"/>
    <property type="molecule type" value="Genomic_DNA"/>
</dbReference>
<dbReference type="Gene3D" id="2.60.120.10">
    <property type="entry name" value="Jelly Rolls"/>
    <property type="match status" value="1"/>
</dbReference>
<evidence type="ECO:0000313" key="2">
    <source>
        <dbReference type="EMBL" id="TXL73190.1"/>
    </source>
</evidence>
<dbReference type="SUPFAM" id="SSF51182">
    <property type="entry name" value="RmlC-like cupins"/>
    <property type="match status" value="1"/>
</dbReference>
<dbReference type="InterPro" id="IPR011051">
    <property type="entry name" value="RmlC_Cupin_sf"/>
</dbReference>